<reference evidence="8 9" key="1">
    <citation type="submission" date="2012-09" db="EMBL/GenBank/DDBJ databases">
        <title>Genome Sequence of alkane-degrading Bacterium Alcanivorax sp. 19-m-6.</title>
        <authorList>
            <person name="Lai Q."/>
            <person name="Shao Z."/>
        </authorList>
    </citation>
    <scope>NUCLEOTIDE SEQUENCE [LARGE SCALE GENOMIC DNA]</scope>
    <source>
        <strain evidence="8 9">19-m-6</strain>
    </source>
</reference>
<protein>
    <submittedName>
        <fullName evidence="8">Monovalent cation/H+ antiporter subunit E</fullName>
    </submittedName>
</protein>
<dbReference type="PATRIC" id="fig|1177154.3.peg.3684"/>
<dbReference type="GO" id="GO:0008324">
    <property type="term" value="F:monoatomic cation transmembrane transporter activity"/>
    <property type="evidence" value="ECO:0007669"/>
    <property type="project" value="InterPro"/>
</dbReference>
<dbReference type="PANTHER" id="PTHR34584:SF1">
    <property type="entry name" value="NA(+)_H(+) ANTIPORTER SUBUNIT E1"/>
    <property type="match status" value="1"/>
</dbReference>
<gene>
    <name evidence="8" type="ORF">Y5S_03675</name>
</gene>
<keyword evidence="4 7" id="KW-0812">Transmembrane</keyword>
<name>A0A095SCF2_9GAMM</name>
<evidence type="ECO:0000313" key="8">
    <source>
        <dbReference type="EMBL" id="KGD62187.1"/>
    </source>
</evidence>
<sequence>MKTFMDRVLPFPSLSLILWLAWLLLNGFSAGHALLGAVLAVVLPLTTRPFWPNVPRVRNLPRMFSFVVVVLYDIVVANVSVAIKVLGPLKSLRPGFVEFPLELDDDFAIALLASTISLTPGTVSADVSLDRTTLLIHALDVDDPAALVAEIKQRYERPLKEIFEC</sequence>
<dbReference type="RefSeq" id="WP_035235209.1">
    <property type="nucleotide sequence ID" value="NZ_ARXV01000023.1"/>
</dbReference>
<organism evidence="8 9">
    <name type="scientific">Alcanivorax nanhaiticus</name>
    <dbReference type="NCBI Taxonomy" id="1177154"/>
    <lineage>
        <taxon>Bacteria</taxon>
        <taxon>Pseudomonadati</taxon>
        <taxon>Pseudomonadota</taxon>
        <taxon>Gammaproteobacteria</taxon>
        <taxon>Oceanospirillales</taxon>
        <taxon>Alcanivoracaceae</taxon>
        <taxon>Alcanivorax</taxon>
    </lineage>
</organism>
<keyword evidence="3" id="KW-1003">Cell membrane</keyword>
<dbReference type="GO" id="GO:0005886">
    <property type="term" value="C:plasma membrane"/>
    <property type="evidence" value="ECO:0007669"/>
    <property type="project" value="UniProtKB-SubCell"/>
</dbReference>
<dbReference type="EMBL" id="ARXV01000023">
    <property type="protein sequence ID" value="KGD62187.1"/>
    <property type="molecule type" value="Genomic_DNA"/>
</dbReference>
<accession>A0A095SCF2</accession>
<dbReference type="OrthoDB" id="9807187at2"/>
<dbReference type="Proteomes" id="UP000029444">
    <property type="component" value="Unassembled WGS sequence"/>
</dbReference>
<evidence type="ECO:0000256" key="4">
    <source>
        <dbReference type="ARBA" id="ARBA00022692"/>
    </source>
</evidence>
<keyword evidence="9" id="KW-1185">Reference proteome</keyword>
<evidence type="ECO:0000256" key="3">
    <source>
        <dbReference type="ARBA" id="ARBA00022475"/>
    </source>
</evidence>
<dbReference type="InterPro" id="IPR002758">
    <property type="entry name" value="Cation_antiport_E"/>
</dbReference>
<evidence type="ECO:0000256" key="7">
    <source>
        <dbReference type="SAM" id="Phobius"/>
    </source>
</evidence>
<dbReference type="Pfam" id="PF01899">
    <property type="entry name" value="MNHE"/>
    <property type="match status" value="1"/>
</dbReference>
<evidence type="ECO:0000256" key="6">
    <source>
        <dbReference type="ARBA" id="ARBA00023136"/>
    </source>
</evidence>
<keyword evidence="6 7" id="KW-0472">Membrane</keyword>
<comment type="caution">
    <text evidence="8">The sequence shown here is derived from an EMBL/GenBank/DDBJ whole genome shotgun (WGS) entry which is preliminary data.</text>
</comment>
<proteinExistence type="inferred from homology"/>
<dbReference type="STRING" id="1177154.Y5S_03675"/>
<feature type="transmembrane region" description="Helical" evidence="7">
    <location>
        <begin position="64"/>
        <end position="86"/>
    </location>
</feature>
<dbReference type="PIRSF" id="PIRSF019239">
    <property type="entry name" value="MrpE"/>
    <property type="match status" value="1"/>
</dbReference>
<evidence type="ECO:0000256" key="2">
    <source>
        <dbReference type="ARBA" id="ARBA00006228"/>
    </source>
</evidence>
<evidence type="ECO:0000256" key="1">
    <source>
        <dbReference type="ARBA" id="ARBA00004651"/>
    </source>
</evidence>
<comment type="subcellular location">
    <subcellularLocation>
        <location evidence="1">Cell membrane</location>
        <topology evidence="1">Multi-pass membrane protein</topology>
    </subcellularLocation>
</comment>
<evidence type="ECO:0000256" key="5">
    <source>
        <dbReference type="ARBA" id="ARBA00022989"/>
    </source>
</evidence>
<comment type="similarity">
    <text evidence="2">Belongs to the CPA3 antiporters (TC 2.A.63) subunit E family.</text>
</comment>
<evidence type="ECO:0000313" key="9">
    <source>
        <dbReference type="Proteomes" id="UP000029444"/>
    </source>
</evidence>
<dbReference type="NCBIfam" id="NF006518">
    <property type="entry name" value="PRK08965.1-2"/>
    <property type="match status" value="1"/>
</dbReference>
<dbReference type="PANTHER" id="PTHR34584">
    <property type="entry name" value="NA(+)/H(+) ANTIPORTER SUBUNIT E1"/>
    <property type="match status" value="1"/>
</dbReference>
<dbReference type="eggNOG" id="COG1863">
    <property type="taxonomic scope" value="Bacteria"/>
</dbReference>
<keyword evidence="5 7" id="KW-1133">Transmembrane helix</keyword>
<dbReference type="AlphaFoldDB" id="A0A095SCF2"/>